<feature type="domain" description="Endolysin-like" evidence="4">
    <location>
        <begin position="3"/>
        <end position="120"/>
    </location>
</feature>
<dbReference type="InterPro" id="IPR002053">
    <property type="entry name" value="Glyco_hydro_25"/>
</dbReference>
<accession>A0AAW9KKL9</accession>
<evidence type="ECO:0000313" key="6">
    <source>
        <dbReference type="Proteomes" id="UP001289581"/>
    </source>
</evidence>
<evidence type="ECO:0000313" key="5">
    <source>
        <dbReference type="EMBL" id="MEA1305650.1"/>
    </source>
</evidence>
<sequence>MSVATVAARIARRICDVENVGYSQPDRRTWYTNADWEGHVKSPQNADCSSLVCGAINYGLHDTYNIPWGHKALLEINDFWTGNMRGGMEARGFNEVPWNDSDSRPNGGFQTGDIILSAANEGGAGHVAIITDAAADLVSEAWIAEDGGIDGYLGDQTGGETRTVAYSSHPHTKKGAWTSCHRFSETKFLAQWPNFTKTAAKPTLTPPKPSGEPAYAHGIDVSSHQAGINIPALWADFVIVKATEDDDYMNPHMDTQATATLNSGKRLGFYHFARPGNATTQAHYFVNTIRPYISRATLWLDWEANAPVQGPGWANTWLDTVASLTGTIPGIYMNGSTVNGYNWTSVAAKYPLWYAGGPNYSSWGTSYTDPAIPSLRYWGQPLIHQYTEDGRLPGYGGKLDLNRLRDRTTWDRMVGKAPANNENTTKTGDDEVLFIYTERNGKKEYKVLRGGFYPISVEGVIAVSYENAIGKPKKLDPNFYDRTCYDWEVAYNKLVADVAAACAKAAKA</sequence>
<dbReference type="InterPro" id="IPR057370">
    <property type="entry name" value="ELLD"/>
</dbReference>
<keyword evidence="6" id="KW-1185">Reference proteome</keyword>
<keyword evidence="3" id="KW-0326">Glycosidase</keyword>
<proteinExistence type="inferred from homology"/>
<protein>
    <submittedName>
        <fullName evidence="5">GH25 family lysozyme</fullName>
    </submittedName>
</protein>
<dbReference type="PANTHER" id="PTHR34135">
    <property type="entry name" value="LYSOZYME"/>
    <property type="match status" value="1"/>
</dbReference>
<dbReference type="PROSITE" id="PS51904">
    <property type="entry name" value="GLYCOSYL_HYDROL_F25_2"/>
    <property type="match status" value="1"/>
</dbReference>
<evidence type="ECO:0000259" key="4">
    <source>
        <dbReference type="Pfam" id="PF25309"/>
    </source>
</evidence>
<dbReference type="PANTHER" id="PTHR34135:SF2">
    <property type="entry name" value="LYSOZYME"/>
    <property type="match status" value="1"/>
</dbReference>
<dbReference type="GO" id="GO:0016998">
    <property type="term" value="P:cell wall macromolecule catabolic process"/>
    <property type="evidence" value="ECO:0007669"/>
    <property type="project" value="InterPro"/>
</dbReference>
<name>A0AAW9KKL9_9ACTO</name>
<dbReference type="AlphaFoldDB" id="A0AAW9KKL9"/>
<dbReference type="GO" id="GO:0016052">
    <property type="term" value="P:carbohydrate catabolic process"/>
    <property type="evidence" value="ECO:0007669"/>
    <property type="project" value="TreeGrafter"/>
</dbReference>
<dbReference type="EMBL" id="JAXBCZ010000002">
    <property type="protein sequence ID" value="MEA1305650.1"/>
    <property type="molecule type" value="Genomic_DNA"/>
</dbReference>
<reference evidence="5 6" key="1">
    <citation type="submission" date="2023-06" db="EMBL/GenBank/DDBJ databases">
        <title>Actinomyces orist ORNL 0101 HMT-893 genome.</title>
        <authorList>
            <person name="Johnston C.D."/>
            <person name="Chen T."/>
            <person name="Dewhirst F.E."/>
        </authorList>
    </citation>
    <scope>NUCLEOTIDE SEQUENCE [LARGE SCALE GENOMIC DNA]</scope>
    <source>
        <strain evidence="5 6">ORNL 0101</strain>
    </source>
</reference>
<dbReference type="GO" id="GO:0003796">
    <property type="term" value="F:lysozyme activity"/>
    <property type="evidence" value="ECO:0007669"/>
    <property type="project" value="InterPro"/>
</dbReference>
<dbReference type="Pfam" id="PF01183">
    <property type="entry name" value="Glyco_hydro_25"/>
    <property type="match status" value="1"/>
</dbReference>
<dbReference type="Pfam" id="PF25309">
    <property type="entry name" value="ELLD"/>
    <property type="match status" value="1"/>
</dbReference>
<dbReference type="Proteomes" id="UP001289581">
    <property type="component" value="Unassembled WGS sequence"/>
</dbReference>
<dbReference type="Gene3D" id="3.20.20.80">
    <property type="entry name" value="Glycosidases"/>
    <property type="match status" value="1"/>
</dbReference>
<evidence type="ECO:0000256" key="2">
    <source>
        <dbReference type="ARBA" id="ARBA00022801"/>
    </source>
</evidence>
<evidence type="ECO:0000256" key="3">
    <source>
        <dbReference type="ARBA" id="ARBA00023295"/>
    </source>
</evidence>
<dbReference type="SMART" id="SM00641">
    <property type="entry name" value="Glyco_25"/>
    <property type="match status" value="1"/>
</dbReference>
<dbReference type="InterPro" id="IPR018077">
    <property type="entry name" value="Glyco_hydro_fam25_subgr"/>
</dbReference>
<dbReference type="SUPFAM" id="SSF51445">
    <property type="entry name" value="(Trans)glycosidases"/>
    <property type="match status" value="1"/>
</dbReference>
<gene>
    <name evidence="5" type="ORF">QU665_11340</name>
</gene>
<organism evidence="5 6">
    <name type="scientific">Actinomyces oris</name>
    <dbReference type="NCBI Taxonomy" id="544580"/>
    <lineage>
        <taxon>Bacteria</taxon>
        <taxon>Bacillati</taxon>
        <taxon>Actinomycetota</taxon>
        <taxon>Actinomycetes</taxon>
        <taxon>Actinomycetales</taxon>
        <taxon>Actinomycetaceae</taxon>
        <taxon>Actinomyces</taxon>
    </lineage>
</organism>
<keyword evidence="2" id="KW-0378">Hydrolase</keyword>
<dbReference type="InterPro" id="IPR017853">
    <property type="entry name" value="GH"/>
</dbReference>
<comment type="caution">
    <text evidence="5">The sequence shown here is derived from an EMBL/GenBank/DDBJ whole genome shotgun (WGS) entry which is preliminary data.</text>
</comment>
<dbReference type="RefSeq" id="WP_178389587.1">
    <property type="nucleotide sequence ID" value="NZ_JAXBCZ010000002.1"/>
</dbReference>
<evidence type="ECO:0000256" key="1">
    <source>
        <dbReference type="ARBA" id="ARBA00010646"/>
    </source>
</evidence>
<dbReference type="GO" id="GO:0009253">
    <property type="term" value="P:peptidoglycan catabolic process"/>
    <property type="evidence" value="ECO:0007669"/>
    <property type="project" value="InterPro"/>
</dbReference>
<comment type="similarity">
    <text evidence="1">Belongs to the glycosyl hydrolase 25 family.</text>
</comment>